<dbReference type="InterPro" id="IPR050097">
    <property type="entry name" value="Ferredoxin-NADP_redctase_2"/>
</dbReference>
<dbReference type="AlphaFoldDB" id="A0A0G0QND1"/>
<dbReference type="InterPro" id="IPR008255">
    <property type="entry name" value="Pyr_nucl-diS_OxRdtase_2_AS"/>
</dbReference>
<comment type="caution">
    <text evidence="9">The sequence shown here is derived from an EMBL/GenBank/DDBJ whole genome shotgun (WGS) entry which is preliminary data.</text>
</comment>
<evidence type="ECO:0000256" key="7">
    <source>
        <dbReference type="RuleBase" id="RU003881"/>
    </source>
</evidence>
<proteinExistence type="inferred from homology"/>
<reference evidence="9 10" key="1">
    <citation type="journal article" date="2015" name="Nature">
        <title>rRNA introns, odd ribosomes, and small enigmatic genomes across a large radiation of phyla.</title>
        <authorList>
            <person name="Brown C.T."/>
            <person name="Hug L.A."/>
            <person name="Thomas B.C."/>
            <person name="Sharon I."/>
            <person name="Castelle C.J."/>
            <person name="Singh A."/>
            <person name="Wilkins M.J."/>
            <person name="Williams K.H."/>
            <person name="Banfield J.F."/>
        </authorList>
    </citation>
    <scope>NUCLEOTIDE SEQUENCE [LARGE SCALE GENOMIC DNA]</scope>
</reference>
<dbReference type="Proteomes" id="UP000034246">
    <property type="component" value="Unassembled WGS sequence"/>
</dbReference>
<dbReference type="InterPro" id="IPR023753">
    <property type="entry name" value="FAD/NAD-binding_dom"/>
</dbReference>
<gene>
    <name evidence="9" type="ORF">UT39_C0002G0081</name>
</gene>
<protein>
    <recommendedName>
        <fullName evidence="6">Thioredoxin reductase</fullName>
        <ecNumber evidence="6">1.8.1.9</ecNumber>
    </recommendedName>
</protein>
<dbReference type="InterPro" id="IPR036188">
    <property type="entry name" value="FAD/NAD-bd_sf"/>
</dbReference>
<dbReference type="EC" id="1.8.1.9" evidence="6"/>
<sequence length="310" mass="33597">MSEKIYDVIIVGSGPSALTAAIYTTRGNASTLIVGGESWGGQLMLTTVVDNFPGFPEGVHGPDLMLAMRHQAERFGATFLEKNAETVDLDVRPFVVKAGGVEYRSRSVIIATGALTQWLNVPGEKELIGRGVATCAPCDAPFYKNKVVAVVGGGDSAMEEANVLTKYADKVYIIHRRGEFRASKVMQDKIFANHKIEVVWDTEVNKIIGADKVDKIEIENTKTHGIKELSLDGVFVAIGHKPDSDIFKGPVEMDDRGYIKVFDSTKTNIAGVFVAGDVHDDRYKQAITAAGFGCMAAMDVLKYLEDNSSS</sequence>
<comment type="similarity">
    <text evidence="6">Belongs to the class-II pyridine nucleotide-disulfide oxidoreductase family.</text>
</comment>
<name>A0A0G0QND1_9BACT</name>
<dbReference type="PATRIC" id="fig|1618550.3.peg.187"/>
<comment type="cofactor">
    <cofactor evidence="7">
        <name>FAD</name>
        <dbReference type="ChEBI" id="CHEBI:57692"/>
    </cofactor>
    <text evidence="7">Binds 1 FAD per subunit.</text>
</comment>
<evidence type="ECO:0000259" key="8">
    <source>
        <dbReference type="Pfam" id="PF07992"/>
    </source>
</evidence>
<dbReference type="PRINTS" id="PR00368">
    <property type="entry name" value="FADPNR"/>
</dbReference>
<keyword evidence="1 6" id="KW-0285">Flavoprotein</keyword>
<keyword evidence="5 6" id="KW-0676">Redox-active center</keyword>
<dbReference type="PROSITE" id="PS00573">
    <property type="entry name" value="PYRIDINE_REDOX_2"/>
    <property type="match status" value="1"/>
</dbReference>
<evidence type="ECO:0000256" key="6">
    <source>
        <dbReference type="RuleBase" id="RU003880"/>
    </source>
</evidence>
<dbReference type="PANTHER" id="PTHR48105">
    <property type="entry name" value="THIOREDOXIN REDUCTASE 1-RELATED-RELATED"/>
    <property type="match status" value="1"/>
</dbReference>
<keyword evidence="4" id="KW-1015">Disulfide bond</keyword>
<dbReference type="InterPro" id="IPR005982">
    <property type="entry name" value="Thioredox_Rdtase"/>
</dbReference>
<evidence type="ECO:0000256" key="2">
    <source>
        <dbReference type="ARBA" id="ARBA00022827"/>
    </source>
</evidence>
<evidence type="ECO:0000256" key="5">
    <source>
        <dbReference type="ARBA" id="ARBA00023284"/>
    </source>
</evidence>
<keyword evidence="3 6" id="KW-0560">Oxidoreductase</keyword>
<dbReference type="NCBIfam" id="TIGR01292">
    <property type="entry name" value="TRX_reduct"/>
    <property type="match status" value="1"/>
</dbReference>
<comment type="subunit">
    <text evidence="6">Homodimer.</text>
</comment>
<evidence type="ECO:0000256" key="3">
    <source>
        <dbReference type="ARBA" id="ARBA00023002"/>
    </source>
</evidence>
<dbReference type="GO" id="GO:0004791">
    <property type="term" value="F:thioredoxin-disulfide reductase (NADPH) activity"/>
    <property type="evidence" value="ECO:0007669"/>
    <property type="project" value="UniProtKB-UniRule"/>
</dbReference>
<dbReference type="GO" id="GO:0005737">
    <property type="term" value="C:cytoplasm"/>
    <property type="evidence" value="ECO:0007669"/>
    <property type="project" value="InterPro"/>
</dbReference>
<evidence type="ECO:0000313" key="10">
    <source>
        <dbReference type="Proteomes" id="UP000034246"/>
    </source>
</evidence>
<dbReference type="Pfam" id="PF07992">
    <property type="entry name" value="Pyr_redox_2"/>
    <property type="match status" value="1"/>
</dbReference>
<keyword evidence="7" id="KW-0521">NADP</keyword>
<organism evidence="9 10">
    <name type="scientific">Candidatus Woesebacteria bacterium GW2011_GWA1_39_21</name>
    <dbReference type="NCBI Taxonomy" id="1618550"/>
    <lineage>
        <taxon>Bacteria</taxon>
        <taxon>Candidatus Woeseibacteriota</taxon>
    </lineage>
</organism>
<dbReference type="Gene3D" id="3.50.50.60">
    <property type="entry name" value="FAD/NAD(P)-binding domain"/>
    <property type="match status" value="2"/>
</dbReference>
<accession>A0A0G0QND1</accession>
<dbReference type="GO" id="GO:0019430">
    <property type="term" value="P:removal of superoxide radicals"/>
    <property type="evidence" value="ECO:0007669"/>
    <property type="project" value="UniProtKB-UniRule"/>
</dbReference>
<evidence type="ECO:0000256" key="4">
    <source>
        <dbReference type="ARBA" id="ARBA00023157"/>
    </source>
</evidence>
<evidence type="ECO:0000256" key="1">
    <source>
        <dbReference type="ARBA" id="ARBA00022630"/>
    </source>
</evidence>
<feature type="domain" description="FAD/NAD(P)-binding" evidence="8">
    <location>
        <begin position="6"/>
        <end position="290"/>
    </location>
</feature>
<dbReference type="EMBL" id="LBWP01000002">
    <property type="protein sequence ID" value="KKR11900.1"/>
    <property type="molecule type" value="Genomic_DNA"/>
</dbReference>
<evidence type="ECO:0000313" key="9">
    <source>
        <dbReference type="EMBL" id="KKR11900.1"/>
    </source>
</evidence>
<comment type="catalytic activity">
    <reaction evidence="6">
        <text>[thioredoxin]-dithiol + NADP(+) = [thioredoxin]-disulfide + NADPH + H(+)</text>
        <dbReference type="Rhea" id="RHEA:20345"/>
        <dbReference type="Rhea" id="RHEA-COMP:10698"/>
        <dbReference type="Rhea" id="RHEA-COMP:10700"/>
        <dbReference type="ChEBI" id="CHEBI:15378"/>
        <dbReference type="ChEBI" id="CHEBI:29950"/>
        <dbReference type="ChEBI" id="CHEBI:50058"/>
        <dbReference type="ChEBI" id="CHEBI:57783"/>
        <dbReference type="ChEBI" id="CHEBI:58349"/>
        <dbReference type="EC" id="1.8.1.9"/>
    </reaction>
</comment>
<dbReference type="SUPFAM" id="SSF51905">
    <property type="entry name" value="FAD/NAD(P)-binding domain"/>
    <property type="match status" value="1"/>
</dbReference>
<dbReference type="PRINTS" id="PR00469">
    <property type="entry name" value="PNDRDTASEII"/>
</dbReference>
<dbReference type="STRING" id="1618550.UT39_C0002G0081"/>
<keyword evidence="2 6" id="KW-0274">FAD</keyword>